<feature type="transmembrane region" description="Helical" evidence="7">
    <location>
        <begin position="34"/>
        <end position="53"/>
    </location>
</feature>
<keyword evidence="4 7" id="KW-0472">Membrane</keyword>
<dbReference type="PANTHER" id="PTHR33048">
    <property type="entry name" value="PTH11-LIKE INTEGRAL MEMBRANE PROTEIN (AFU_ORTHOLOGUE AFUA_5G11245)"/>
    <property type="match status" value="1"/>
</dbReference>
<dbReference type="Pfam" id="PF20684">
    <property type="entry name" value="Fung_rhodopsin"/>
    <property type="match status" value="1"/>
</dbReference>
<dbReference type="InterPro" id="IPR049326">
    <property type="entry name" value="Rhodopsin_dom_fungi"/>
</dbReference>
<evidence type="ECO:0000256" key="3">
    <source>
        <dbReference type="ARBA" id="ARBA00022989"/>
    </source>
</evidence>
<feature type="compositionally biased region" description="Polar residues" evidence="6">
    <location>
        <begin position="173"/>
        <end position="185"/>
    </location>
</feature>
<dbReference type="RefSeq" id="XP_047767436.1">
    <property type="nucleotide sequence ID" value="XM_047911189.1"/>
</dbReference>
<gene>
    <name evidence="9" type="ORF">CLAFUR5_12041</name>
</gene>
<evidence type="ECO:0000256" key="7">
    <source>
        <dbReference type="SAM" id="Phobius"/>
    </source>
</evidence>
<dbReference type="Proteomes" id="UP000756132">
    <property type="component" value="Chromosome 10"/>
</dbReference>
<protein>
    <recommendedName>
        <fullName evidence="8">Rhodopsin domain-containing protein</fullName>
    </recommendedName>
</protein>
<evidence type="ECO:0000256" key="4">
    <source>
        <dbReference type="ARBA" id="ARBA00023136"/>
    </source>
</evidence>
<evidence type="ECO:0000313" key="10">
    <source>
        <dbReference type="Proteomes" id="UP000756132"/>
    </source>
</evidence>
<evidence type="ECO:0000256" key="5">
    <source>
        <dbReference type="ARBA" id="ARBA00038359"/>
    </source>
</evidence>
<reference evidence="9" key="1">
    <citation type="submission" date="2021-12" db="EMBL/GenBank/DDBJ databases">
        <authorList>
            <person name="Zaccaron A."/>
            <person name="Stergiopoulos I."/>
        </authorList>
    </citation>
    <scope>NUCLEOTIDE SEQUENCE</scope>
    <source>
        <strain evidence="9">Race5_Kim</strain>
    </source>
</reference>
<evidence type="ECO:0000313" key="9">
    <source>
        <dbReference type="EMBL" id="UJO23070.1"/>
    </source>
</evidence>
<comment type="similarity">
    <text evidence="5">Belongs to the SAT4 family.</text>
</comment>
<feature type="transmembrane region" description="Helical" evidence="7">
    <location>
        <begin position="107"/>
        <end position="126"/>
    </location>
</feature>
<feature type="transmembrane region" description="Helical" evidence="7">
    <location>
        <begin position="138"/>
        <end position="158"/>
    </location>
</feature>
<evidence type="ECO:0000259" key="8">
    <source>
        <dbReference type="Pfam" id="PF20684"/>
    </source>
</evidence>
<comment type="subcellular location">
    <subcellularLocation>
        <location evidence="1">Membrane</location>
        <topology evidence="1">Multi-pass membrane protein</topology>
    </subcellularLocation>
</comment>
<dbReference type="EMBL" id="CP090172">
    <property type="protein sequence ID" value="UJO23070.1"/>
    <property type="molecule type" value="Genomic_DNA"/>
</dbReference>
<feature type="region of interest" description="Disordered" evidence="6">
    <location>
        <begin position="173"/>
        <end position="210"/>
    </location>
</feature>
<feature type="transmembrane region" description="Helical" evidence="7">
    <location>
        <begin position="73"/>
        <end position="95"/>
    </location>
</feature>
<feature type="domain" description="Rhodopsin" evidence="8">
    <location>
        <begin position="56"/>
        <end position="163"/>
    </location>
</feature>
<keyword evidence="10" id="KW-1185">Reference proteome</keyword>
<dbReference type="PANTHER" id="PTHR33048:SF167">
    <property type="entry name" value="INTEGRAL MEMBRANE PROTEIN"/>
    <property type="match status" value="1"/>
</dbReference>
<dbReference type="InterPro" id="IPR052337">
    <property type="entry name" value="SAT4-like"/>
</dbReference>
<evidence type="ECO:0000256" key="6">
    <source>
        <dbReference type="SAM" id="MobiDB-lite"/>
    </source>
</evidence>
<dbReference type="KEGG" id="ffu:CLAFUR5_12041"/>
<dbReference type="GO" id="GO:0016020">
    <property type="term" value="C:membrane"/>
    <property type="evidence" value="ECO:0007669"/>
    <property type="project" value="UniProtKB-SubCell"/>
</dbReference>
<accession>A0A9Q8PIE9</accession>
<reference evidence="9" key="2">
    <citation type="journal article" date="2022" name="Microb. Genom.">
        <title>A chromosome-scale genome assembly of the tomato pathogen Cladosporium fulvum reveals a compartmentalized genome architecture and the presence of a dispensable chromosome.</title>
        <authorList>
            <person name="Zaccaron A.Z."/>
            <person name="Chen L.H."/>
            <person name="Samaras A."/>
            <person name="Stergiopoulos I."/>
        </authorList>
    </citation>
    <scope>NUCLEOTIDE SEQUENCE</scope>
    <source>
        <strain evidence="9">Race5_Kim</strain>
    </source>
</reference>
<name>A0A9Q8PIE9_PASFU</name>
<dbReference type="GeneID" id="71991919"/>
<dbReference type="AlphaFoldDB" id="A0A9Q8PIE9"/>
<keyword evidence="2 7" id="KW-0812">Transmembrane</keyword>
<proteinExistence type="inferred from homology"/>
<sequence length="295" mass="32371">MLHFPRQEMLPSPSPDSAYCQETNRHEILGTTGAMMTVAIIIAGLRITVRTLMIKADPSTKCFSNNTFTAIGLYNSSVNCITDFMFAIISIPIIVKLRVNNRTKVSLACVLSWGYIACAAGIQHSFLDEVDALWHNDFNVWNMIELCVGIVAASLPALRPFFASLLDRTRTYLSSGSTGSHNRTNPEPPDGSRPSDVKLNDWQGDSKANRANMDFSSTTKIVGDPDVYSERVGSARNHRYTVGVTAGRDPGDDGSWEDIGPASNRSLSEETLGRPAIYKTTEITTWSNPKAAYLI</sequence>
<organism evidence="9 10">
    <name type="scientific">Passalora fulva</name>
    <name type="common">Tomato leaf mold</name>
    <name type="synonym">Cladosporium fulvum</name>
    <dbReference type="NCBI Taxonomy" id="5499"/>
    <lineage>
        <taxon>Eukaryota</taxon>
        <taxon>Fungi</taxon>
        <taxon>Dikarya</taxon>
        <taxon>Ascomycota</taxon>
        <taxon>Pezizomycotina</taxon>
        <taxon>Dothideomycetes</taxon>
        <taxon>Dothideomycetidae</taxon>
        <taxon>Mycosphaerellales</taxon>
        <taxon>Mycosphaerellaceae</taxon>
        <taxon>Fulvia</taxon>
    </lineage>
</organism>
<dbReference type="OrthoDB" id="5022096at2759"/>
<keyword evidence="3 7" id="KW-1133">Transmembrane helix</keyword>
<evidence type="ECO:0000256" key="1">
    <source>
        <dbReference type="ARBA" id="ARBA00004141"/>
    </source>
</evidence>
<evidence type="ECO:0000256" key="2">
    <source>
        <dbReference type="ARBA" id="ARBA00022692"/>
    </source>
</evidence>